<gene>
    <name evidence="2" type="ORF">DEO72_LG7g378</name>
</gene>
<feature type="region of interest" description="Disordered" evidence="1">
    <location>
        <begin position="28"/>
        <end position="69"/>
    </location>
</feature>
<keyword evidence="3" id="KW-1185">Reference proteome</keyword>
<protein>
    <submittedName>
        <fullName evidence="2">Uncharacterized protein</fullName>
    </submittedName>
</protein>
<evidence type="ECO:0000313" key="2">
    <source>
        <dbReference type="EMBL" id="QCD99098.1"/>
    </source>
</evidence>
<dbReference type="AlphaFoldDB" id="A0A4D6MFK4"/>
<name>A0A4D6MFK4_VIGUN</name>
<reference evidence="2 3" key="1">
    <citation type="submission" date="2019-04" db="EMBL/GenBank/DDBJ databases">
        <title>An improved genome assembly and genetic linkage map for asparagus bean, Vigna unguiculata ssp. sesquipedialis.</title>
        <authorList>
            <person name="Xia Q."/>
            <person name="Zhang R."/>
            <person name="Dong Y."/>
        </authorList>
    </citation>
    <scope>NUCLEOTIDE SEQUENCE [LARGE SCALE GENOMIC DNA]</scope>
    <source>
        <tissue evidence="2">Leaf</tissue>
    </source>
</reference>
<dbReference type="EMBL" id="CP039351">
    <property type="protein sequence ID" value="QCD99098.1"/>
    <property type="molecule type" value="Genomic_DNA"/>
</dbReference>
<evidence type="ECO:0000256" key="1">
    <source>
        <dbReference type="SAM" id="MobiDB-lite"/>
    </source>
</evidence>
<dbReference type="Proteomes" id="UP000501690">
    <property type="component" value="Linkage Group LG7"/>
</dbReference>
<evidence type="ECO:0000313" key="3">
    <source>
        <dbReference type="Proteomes" id="UP000501690"/>
    </source>
</evidence>
<organism evidence="2 3">
    <name type="scientific">Vigna unguiculata</name>
    <name type="common">Cowpea</name>
    <dbReference type="NCBI Taxonomy" id="3917"/>
    <lineage>
        <taxon>Eukaryota</taxon>
        <taxon>Viridiplantae</taxon>
        <taxon>Streptophyta</taxon>
        <taxon>Embryophyta</taxon>
        <taxon>Tracheophyta</taxon>
        <taxon>Spermatophyta</taxon>
        <taxon>Magnoliopsida</taxon>
        <taxon>eudicotyledons</taxon>
        <taxon>Gunneridae</taxon>
        <taxon>Pentapetalae</taxon>
        <taxon>rosids</taxon>
        <taxon>fabids</taxon>
        <taxon>Fabales</taxon>
        <taxon>Fabaceae</taxon>
        <taxon>Papilionoideae</taxon>
        <taxon>50 kb inversion clade</taxon>
        <taxon>NPAAA clade</taxon>
        <taxon>indigoferoid/millettioid clade</taxon>
        <taxon>Phaseoleae</taxon>
        <taxon>Vigna</taxon>
    </lineage>
</organism>
<sequence length="92" mass="10150">MSVVPIAVRTGEEDGPARPLEVVIATGIGRQSEEVSDEVTASSNKSDGCEEEKEERGKRSGGGHWKSKERRVKQVVVIGEVEQRKRGYIEKQ</sequence>
<proteinExistence type="predicted"/>
<feature type="compositionally biased region" description="Basic residues" evidence="1">
    <location>
        <begin position="59"/>
        <end position="69"/>
    </location>
</feature>
<accession>A0A4D6MFK4</accession>